<sequence>MWFFDGISSDFRKQTSSSESGQKIPKNLRPSEIRLEVFQFPRTFRGHYDRCFLRDFQGHSENIAVKTSLLMYPLEQPL</sequence>
<dbReference type="HOGENOM" id="CLU_2625335_0_0_1"/>
<protein>
    <submittedName>
        <fullName evidence="2">Predicted protein</fullName>
    </submittedName>
</protein>
<keyword evidence="3" id="KW-1185">Reference proteome</keyword>
<dbReference type="AlphaFoldDB" id="D7LE81"/>
<reference evidence="3" key="1">
    <citation type="journal article" date="2011" name="Nat. Genet.">
        <title>The Arabidopsis lyrata genome sequence and the basis of rapid genome size change.</title>
        <authorList>
            <person name="Hu T.T."/>
            <person name="Pattyn P."/>
            <person name="Bakker E.G."/>
            <person name="Cao J."/>
            <person name="Cheng J.-F."/>
            <person name="Clark R.M."/>
            <person name="Fahlgren N."/>
            <person name="Fawcett J.A."/>
            <person name="Grimwood J."/>
            <person name="Gundlach H."/>
            <person name="Haberer G."/>
            <person name="Hollister J.D."/>
            <person name="Ossowski S."/>
            <person name="Ottilar R.P."/>
            <person name="Salamov A.A."/>
            <person name="Schneeberger K."/>
            <person name="Spannagl M."/>
            <person name="Wang X."/>
            <person name="Yang L."/>
            <person name="Nasrallah M.E."/>
            <person name="Bergelson J."/>
            <person name="Carrington J.C."/>
            <person name="Gaut B.S."/>
            <person name="Schmutz J."/>
            <person name="Mayer K.F.X."/>
            <person name="Van de Peer Y."/>
            <person name="Grigoriev I.V."/>
            <person name="Nordborg M."/>
            <person name="Weigel D."/>
            <person name="Guo Y.-L."/>
        </authorList>
    </citation>
    <scope>NUCLEOTIDE SEQUENCE [LARGE SCALE GENOMIC DNA]</scope>
    <source>
        <strain evidence="3">cv. MN47</strain>
    </source>
</reference>
<gene>
    <name evidence="2" type="ORF">ARALYDRAFT_901433</name>
</gene>
<accession>D7LE81</accession>
<feature type="region of interest" description="Disordered" evidence="1">
    <location>
        <begin position="1"/>
        <end position="25"/>
    </location>
</feature>
<name>D7LE81_ARALL</name>
<evidence type="ECO:0000313" key="3">
    <source>
        <dbReference type="Proteomes" id="UP000008694"/>
    </source>
</evidence>
<proteinExistence type="predicted"/>
<organism evidence="3">
    <name type="scientific">Arabidopsis lyrata subsp. lyrata</name>
    <name type="common">Lyre-leaved rock-cress</name>
    <dbReference type="NCBI Taxonomy" id="81972"/>
    <lineage>
        <taxon>Eukaryota</taxon>
        <taxon>Viridiplantae</taxon>
        <taxon>Streptophyta</taxon>
        <taxon>Embryophyta</taxon>
        <taxon>Tracheophyta</taxon>
        <taxon>Spermatophyta</taxon>
        <taxon>Magnoliopsida</taxon>
        <taxon>eudicotyledons</taxon>
        <taxon>Gunneridae</taxon>
        <taxon>Pentapetalae</taxon>
        <taxon>rosids</taxon>
        <taxon>malvids</taxon>
        <taxon>Brassicales</taxon>
        <taxon>Brassicaceae</taxon>
        <taxon>Camelineae</taxon>
        <taxon>Arabidopsis</taxon>
    </lineage>
</organism>
<evidence type="ECO:0000256" key="1">
    <source>
        <dbReference type="SAM" id="MobiDB-lite"/>
    </source>
</evidence>
<evidence type="ECO:0000313" key="2">
    <source>
        <dbReference type="EMBL" id="EFH55247.1"/>
    </source>
</evidence>
<dbReference type="Gramene" id="scaffold_400934.1">
    <property type="protein sequence ID" value="scaffold_400934.1"/>
    <property type="gene ID" value="scaffold_400934.1"/>
</dbReference>
<dbReference type="EMBL" id="GL348716">
    <property type="protein sequence ID" value="EFH55247.1"/>
    <property type="molecule type" value="Genomic_DNA"/>
</dbReference>
<dbReference type="Proteomes" id="UP000008694">
    <property type="component" value="Unassembled WGS sequence"/>
</dbReference>